<dbReference type="AlphaFoldDB" id="A0A2W5SQQ1"/>
<dbReference type="CDD" id="cd14797">
    <property type="entry name" value="DUF302"/>
    <property type="match status" value="1"/>
</dbReference>
<organism evidence="2 3">
    <name type="scientific">Archangium gephyra</name>
    <dbReference type="NCBI Taxonomy" id="48"/>
    <lineage>
        <taxon>Bacteria</taxon>
        <taxon>Pseudomonadati</taxon>
        <taxon>Myxococcota</taxon>
        <taxon>Myxococcia</taxon>
        <taxon>Myxococcales</taxon>
        <taxon>Cystobacterineae</taxon>
        <taxon>Archangiaceae</taxon>
        <taxon>Archangium</taxon>
    </lineage>
</organism>
<name>A0A2W5SQQ1_9BACT</name>
<dbReference type="InterPro" id="IPR005180">
    <property type="entry name" value="DUF302"/>
</dbReference>
<keyword evidence="2" id="KW-0547">Nucleotide-binding</keyword>
<keyword evidence="2" id="KW-0067">ATP-binding</keyword>
<comment type="caution">
    <text evidence="2">The sequence shown here is derived from an EMBL/GenBank/DDBJ whole genome shotgun (WGS) entry which is preliminary data.</text>
</comment>
<dbReference type="EMBL" id="QFQP01000044">
    <property type="protein sequence ID" value="PZR05549.1"/>
    <property type="molecule type" value="Genomic_DNA"/>
</dbReference>
<sequence length="124" mass="13278">MTKRLTMPWADAEAHVKEVLKTEGFGVLTRIDVEATLKEKLGVDFPRYLILGACNPAFAHRALSEDPAAGLMLPCNVTLSEAGPGEVVVRLVDPAQTLAPLLSPALAALAGEVREKLARVHARL</sequence>
<reference evidence="2 3" key="1">
    <citation type="submission" date="2017-08" db="EMBL/GenBank/DDBJ databases">
        <title>Infants hospitalized years apart are colonized by the same room-sourced microbial strains.</title>
        <authorList>
            <person name="Brooks B."/>
            <person name="Olm M.R."/>
            <person name="Firek B.A."/>
            <person name="Baker R."/>
            <person name="Thomas B.C."/>
            <person name="Morowitz M.J."/>
            <person name="Banfield J.F."/>
        </authorList>
    </citation>
    <scope>NUCLEOTIDE SEQUENCE [LARGE SCALE GENOMIC DNA]</scope>
    <source>
        <strain evidence="2">S2_003_000_R2_14</strain>
    </source>
</reference>
<gene>
    <name evidence="2" type="ORF">DI536_32035</name>
</gene>
<dbReference type="PIRSF" id="PIRSF021774">
    <property type="entry name" value="UCP021774"/>
    <property type="match status" value="1"/>
</dbReference>
<accession>A0A2W5SQQ1</accession>
<protein>
    <submittedName>
        <fullName evidence="2">ABC transporter ATP-binding protein</fullName>
    </submittedName>
</protein>
<dbReference type="Proteomes" id="UP000249061">
    <property type="component" value="Unassembled WGS sequence"/>
</dbReference>
<dbReference type="InterPro" id="IPR016796">
    <property type="entry name" value="UCP021774"/>
</dbReference>
<dbReference type="InterPro" id="IPR035923">
    <property type="entry name" value="TT1751-like_sf"/>
</dbReference>
<dbReference type="Pfam" id="PF03625">
    <property type="entry name" value="DUF302"/>
    <property type="match status" value="1"/>
</dbReference>
<dbReference type="PANTHER" id="PTHR38342:SF1">
    <property type="entry name" value="SLR5037 PROTEIN"/>
    <property type="match status" value="1"/>
</dbReference>
<evidence type="ECO:0000313" key="2">
    <source>
        <dbReference type="EMBL" id="PZR05549.1"/>
    </source>
</evidence>
<dbReference type="SUPFAM" id="SSF103247">
    <property type="entry name" value="TT1751-like"/>
    <property type="match status" value="1"/>
</dbReference>
<evidence type="ECO:0000259" key="1">
    <source>
        <dbReference type="Pfam" id="PF03625"/>
    </source>
</evidence>
<dbReference type="GO" id="GO:0005524">
    <property type="term" value="F:ATP binding"/>
    <property type="evidence" value="ECO:0007669"/>
    <property type="project" value="UniProtKB-KW"/>
</dbReference>
<dbReference type="PANTHER" id="PTHR38342">
    <property type="entry name" value="SLR5037 PROTEIN"/>
    <property type="match status" value="1"/>
</dbReference>
<evidence type="ECO:0000313" key="3">
    <source>
        <dbReference type="Proteomes" id="UP000249061"/>
    </source>
</evidence>
<dbReference type="Gene3D" id="3.30.310.70">
    <property type="entry name" value="TT1751-like domain"/>
    <property type="match status" value="1"/>
</dbReference>
<feature type="domain" description="DUF302" evidence="1">
    <location>
        <begin position="31"/>
        <end position="94"/>
    </location>
</feature>
<proteinExistence type="predicted"/>